<dbReference type="AlphaFoldDB" id="W9AVW7"/>
<proteinExistence type="predicted"/>
<dbReference type="STRING" id="258533.BN977_04473"/>
<dbReference type="Proteomes" id="UP000028870">
    <property type="component" value="Unassembled WGS sequence"/>
</dbReference>
<reference evidence="1" key="1">
    <citation type="submission" date="2014-03" db="EMBL/GenBank/DDBJ databases">
        <title>Draft Genome Sequence of Mycobacterium cosmeticum DSM 44829.</title>
        <authorList>
            <person name="Croce O."/>
            <person name="Robert C."/>
            <person name="Raoult D."/>
            <person name="Drancourt M."/>
        </authorList>
    </citation>
    <scope>NUCLEOTIDE SEQUENCE [LARGE SCALE GENOMIC DNA]</scope>
    <source>
        <strain evidence="1">DSM 44829</strain>
    </source>
</reference>
<evidence type="ECO:0000313" key="2">
    <source>
        <dbReference type="Proteomes" id="UP000028870"/>
    </source>
</evidence>
<dbReference type="EMBL" id="CCBB010000003">
    <property type="protein sequence ID" value="CDO09648.1"/>
    <property type="molecule type" value="Genomic_DNA"/>
</dbReference>
<evidence type="ECO:0000313" key="1">
    <source>
        <dbReference type="EMBL" id="CDO09648.1"/>
    </source>
</evidence>
<comment type="caution">
    <text evidence="1">The sequence shown here is derived from an EMBL/GenBank/DDBJ whole genome shotgun (WGS) entry which is preliminary data.</text>
</comment>
<keyword evidence="2" id="KW-1185">Reference proteome</keyword>
<organism evidence="1 2">
    <name type="scientific">Mycolicibacterium cosmeticum</name>
    <dbReference type="NCBI Taxonomy" id="258533"/>
    <lineage>
        <taxon>Bacteria</taxon>
        <taxon>Bacillati</taxon>
        <taxon>Actinomycetota</taxon>
        <taxon>Actinomycetes</taxon>
        <taxon>Mycobacteriales</taxon>
        <taxon>Mycobacteriaceae</taxon>
        <taxon>Mycolicibacterium</taxon>
    </lineage>
</organism>
<accession>W9AVW7</accession>
<protein>
    <submittedName>
        <fullName evidence="1">Uncharacterized protein</fullName>
    </submittedName>
</protein>
<gene>
    <name evidence="1" type="ORF">BN977_04473</name>
</gene>
<reference evidence="1" key="2">
    <citation type="submission" date="2014-03" db="EMBL/GenBank/DDBJ databases">
        <authorList>
            <person name="Urmite Genomes"/>
        </authorList>
    </citation>
    <scope>NUCLEOTIDE SEQUENCE</scope>
    <source>
        <strain evidence="1">DSM 44829</strain>
    </source>
</reference>
<sequence>MFIRASDKFALSLKSRSEAGNQHIGLARRGRR</sequence>
<name>W9AVW7_MYCCO</name>